<keyword evidence="3" id="KW-0963">Cytoplasm</keyword>
<proteinExistence type="inferred from homology"/>
<dbReference type="Pfam" id="PF00719">
    <property type="entry name" value="Pyrophosphatase"/>
    <property type="match status" value="1"/>
</dbReference>
<evidence type="ECO:0000313" key="8">
    <source>
        <dbReference type="EMBL" id="MPM69324.1"/>
    </source>
</evidence>
<accession>A0A645C5T3</accession>
<dbReference type="CDD" id="cd00412">
    <property type="entry name" value="pyrophosphatase"/>
    <property type="match status" value="1"/>
</dbReference>
<evidence type="ECO:0000256" key="1">
    <source>
        <dbReference type="ARBA" id="ARBA00001946"/>
    </source>
</evidence>
<comment type="caution">
    <text evidence="8">The sequence shown here is derived from an EMBL/GenBank/DDBJ whole genome shotgun (WGS) entry which is preliminary data.</text>
</comment>
<evidence type="ECO:0000256" key="5">
    <source>
        <dbReference type="ARBA" id="ARBA00022801"/>
    </source>
</evidence>
<dbReference type="GO" id="GO:0004427">
    <property type="term" value="F:inorganic diphosphate phosphatase activity"/>
    <property type="evidence" value="ECO:0007669"/>
    <property type="project" value="UniProtKB-EC"/>
</dbReference>
<evidence type="ECO:0000256" key="3">
    <source>
        <dbReference type="ARBA" id="ARBA00022490"/>
    </source>
</evidence>
<dbReference type="NCBIfam" id="NF002317">
    <property type="entry name" value="PRK01250.1"/>
    <property type="match status" value="1"/>
</dbReference>
<sequence>MKNAAEDMDFSVTRERRKEENARRESENKRRHSARVGYNTRHLFAIAYLKETDMSLLNVPAGKDLPEDIYVVIEIPANADPIKYEVDKESGALFVDRFMSTAMFYPCNYGYINHTLSLDGDPVDVLVPTPYPLEPGSVIRCRPVGVLKMTDESGEDAKLVAVPHTKLSKEYDHIKDVTDLPELLKAQITHFFEHYKDLEAGKWVKVDGWDNAEAAKAEIVASFERAKK</sequence>
<evidence type="ECO:0000256" key="7">
    <source>
        <dbReference type="SAM" id="MobiDB-lite"/>
    </source>
</evidence>
<keyword evidence="5 8" id="KW-0378">Hydrolase</keyword>
<gene>
    <name evidence="8" type="primary">ppa_14</name>
    <name evidence="8" type="ORF">SDC9_116269</name>
</gene>
<name>A0A645C5T3_9ZZZZ</name>
<dbReference type="SUPFAM" id="SSF50324">
    <property type="entry name" value="Inorganic pyrophosphatase"/>
    <property type="match status" value="1"/>
</dbReference>
<dbReference type="EC" id="3.6.1.1" evidence="2"/>
<organism evidence="8">
    <name type="scientific">bioreactor metagenome</name>
    <dbReference type="NCBI Taxonomy" id="1076179"/>
    <lineage>
        <taxon>unclassified sequences</taxon>
        <taxon>metagenomes</taxon>
        <taxon>ecological metagenomes</taxon>
    </lineage>
</organism>
<keyword evidence="6" id="KW-0460">Magnesium</keyword>
<evidence type="ECO:0000256" key="6">
    <source>
        <dbReference type="ARBA" id="ARBA00022842"/>
    </source>
</evidence>
<dbReference type="PROSITE" id="PS00387">
    <property type="entry name" value="PPASE"/>
    <property type="match status" value="1"/>
</dbReference>
<evidence type="ECO:0000256" key="4">
    <source>
        <dbReference type="ARBA" id="ARBA00022723"/>
    </source>
</evidence>
<dbReference type="EMBL" id="VSSQ01022794">
    <property type="protein sequence ID" value="MPM69324.1"/>
    <property type="molecule type" value="Genomic_DNA"/>
</dbReference>
<feature type="region of interest" description="Disordered" evidence="7">
    <location>
        <begin position="1"/>
        <end position="32"/>
    </location>
</feature>
<dbReference type="PANTHER" id="PTHR10286">
    <property type="entry name" value="INORGANIC PYROPHOSPHATASE"/>
    <property type="match status" value="1"/>
</dbReference>
<dbReference type="InterPro" id="IPR036649">
    <property type="entry name" value="Pyrophosphatase_sf"/>
</dbReference>
<dbReference type="FunFam" id="3.90.80.10:FF:000001">
    <property type="entry name" value="Inorganic pyrophosphatase"/>
    <property type="match status" value="1"/>
</dbReference>
<dbReference type="GO" id="GO:0006796">
    <property type="term" value="P:phosphate-containing compound metabolic process"/>
    <property type="evidence" value="ECO:0007669"/>
    <property type="project" value="InterPro"/>
</dbReference>
<dbReference type="GO" id="GO:0000287">
    <property type="term" value="F:magnesium ion binding"/>
    <property type="evidence" value="ECO:0007669"/>
    <property type="project" value="InterPro"/>
</dbReference>
<dbReference type="HAMAP" id="MF_00209">
    <property type="entry name" value="Inorganic_PPase"/>
    <property type="match status" value="1"/>
</dbReference>
<dbReference type="GO" id="GO:0005737">
    <property type="term" value="C:cytoplasm"/>
    <property type="evidence" value="ECO:0007669"/>
    <property type="project" value="InterPro"/>
</dbReference>
<dbReference type="InterPro" id="IPR008162">
    <property type="entry name" value="Pyrophosphatase"/>
</dbReference>
<dbReference type="AlphaFoldDB" id="A0A645C5T3"/>
<evidence type="ECO:0000256" key="2">
    <source>
        <dbReference type="ARBA" id="ARBA00012146"/>
    </source>
</evidence>
<feature type="compositionally biased region" description="Basic and acidic residues" evidence="7">
    <location>
        <begin position="12"/>
        <end position="28"/>
    </location>
</feature>
<comment type="cofactor">
    <cofactor evidence="1">
        <name>Mg(2+)</name>
        <dbReference type="ChEBI" id="CHEBI:18420"/>
    </cofactor>
</comment>
<protein>
    <recommendedName>
        <fullName evidence="2">inorganic diphosphatase</fullName>
        <ecNumber evidence="2">3.6.1.1</ecNumber>
    </recommendedName>
</protein>
<reference evidence="8" key="1">
    <citation type="submission" date="2019-08" db="EMBL/GenBank/DDBJ databases">
        <authorList>
            <person name="Kucharzyk K."/>
            <person name="Murdoch R.W."/>
            <person name="Higgins S."/>
            <person name="Loffler F."/>
        </authorList>
    </citation>
    <scope>NUCLEOTIDE SEQUENCE</scope>
</reference>
<keyword evidence="4" id="KW-0479">Metal-binding</keyword>
<dbReference type="Gene3D" id="3.90.80.10">
    <property type="entry name" value="Inorganic pyrophosphatase"/>
    <property type="match status" value="1"/>
</dbReference>